<dbReference type="RefSeq" id="WP_271176591.1">
    <property type="nucleotide sequence ID" value="NZ_BAAAJO010000005.1"/>
</dbReference>
<proteinExistence type="predicted"/>
<reference evidence="2" key="2">
    <citation type="submission" date="2023-01" db="EMBL/GenBank/DDBJ databases">
        <authorList>
            <person name="Sun Q."/>
            <person name="Evtushenko L."/>
        </authorList>
    </citation>
    <scope>NUCLEOTIDE SEQUENCE</scope>
    <source>
        <strain evidence="2">VKM Ac-1401</strain>
    </source>
</reference>
<dbReference type="PROSITE" id="PS51257">
    <property type="entry name" value="PROKAR_LIPOPROTEIN"/>
    <property type="match status" value="1"/>
</dbReference>
<keyword evidence="3" id="KW-1185">Reference proteome</keyword>
<dbReference type="Pfam" id="PF01547">
    <property type="entry name" value="SBP_bac_1"/>
    <property type="match status" value="1"/>
</dbReference>
<evidence type="ECO:0000313" key="2">
    <source>
        <dbReference type="EMBL" id="GLJ75913.1"/>
    </source>
</evidence>
<evidence type="ECO:0000256" key="1">
    <source>
        <dbReference type="SAM" id="SignalP"/>
    </source>
</evidence>
<dbReference type="AlphaFoldDB" id="A0A9W6LZ61"/>
<dbReference type="Gene3D" id="3.40.190.10">
    <property type="entry name" value="Periplasmic binding protein-like II"/>
    <property type="match status" value="2"/>
</dbReference>
<accession>A0A9W6LZ61</accession>
<gene>
    <name evidence="2" type="ORF">GCM10017584_14870</name>
</gene>
<dbReference type="InterPro" id="IPR050490">
    <property type="entry name" value="Bact_solute-bd_prot1"/>
</dbReference>
<dbReference type="InterPro" id="IPR006059">
    <property type="entry name" value="SBP"/>
</dbReference>
<dbReference type="SUPFAM" id="SSF53850">
    <property type="entry name" value="Periplasmic binding protein-like II"/>
    <property type="match status" value="1"/>
</dbReference>
<sequence length="449" mass="48182">MKRSRILAAVVAASTLVALAGCSSSGSNDGKTIKVAYQDFGSDLMSVFMNKAKKGFEAANPGEKVTLVPIKAAENDYYTKLALMNRSASTAPDVLYEDTFLIRSDAQAGYLEPLDSYVKKWADWSQFFDNAKDAGKGDDGKIYGVSMGTDTRGLWYNKEIFAKAGLPTDWKPKTWADVMDAAKTIKSKVPGVTPINIFSGKAGGEASSMQGFEMLLYGASKDGLYDASSGKWITGSQAFTDSLKVLKDVYQGGLGPSQEITSDTNYQNIVTSQLLPEGKLAINLDGSWVSNTWQSTGAKPWADWNKVMGTAPMPTQNGDDPGSISMSGGWTLSMGAKSKAKDEAFKFITYALNKDNSLDFAIKLSQIPVRKDVAADPAYAKANPTSEFFSSLVAVTKFRPATPDYSKISNGIQVAMESVMTGQQSPAEAAKAYDDTVVGIVGKDKTESE</sequence>
<dbReference type="PANTHER" id="PTHR43649">
    <property type="entry name" value="ARABINOSE-BINDING PROTEIN-RELATED"/>
    <property type="match status" value="1"/>
</dbReference>
<name>A0A9W6LZ61_9MICO</name>
<reference evidence="2" key="1">
    <citation type="journal article" date="2014" name="Int. J. Syst. Evol. Microbiol.">
        <title>Complete genome sequence of Corynebacterium casei LMG S-19264T (=DSM 44701T), isolated from a smear-ripened cheese.</title>
        <authorList>
            <consortium name="US DOE Joint Genome Institute (JGI-PGF)"/>
            <person name="Walter F."/>
            <person name="Albersmeier A."/>
            <person name="Kalinowski J."/>
            <person name="Ruckert C."/>
        </authorList>
    </citation>
    <scope>NUCLEOTIDE SEQUENCE</scope>
    <source>
        <strain evidence="2">VKM Ac-1401</strain>
    </source>
</reference>
<organism evidence="2 3">
    <name type="scientific">Leifsonia poae</name>
    <dbReference type="NCBI Taxonomy" id="110933"/>
    <lineage>
        <taxon>Bacteria</taxon>
        <taxon>Bacillati</taxon>
        <taxon>Actinomycetota</taxon>
        <taxon>Actinomycetes</taxon>
        <taxon>Micrococcales</taxon>
        <taxon>Microbacteriaceae</taxon>
        <taxon>Leifsonia</taxon>
    </lineage>
</organism>
<feature type="signal peptide" evidence="1">
    <location>
        <begin position="1"/>
        <end position="20"/>
    </location>
</feature>
<dbReference type="PANTHER" id="PTHR43649:SF14">
    <property type="entry name" value="BLR3389 PROTEIN"/>
    <property type="match status" value="1"/>
</dbReference>
<keyword evidence="1" id="KW-0732">Signal</keyword>
<comment type="caution">
    <text evidence="2">The sequence shown here is derived from an EMBL/GenBank/DDBJ whole genome shotgun (WGS) entry which is preliminary data.</text>
</comment>
<protein>
    <submittedName>
        <fullName evidence="2">Sugar ABC transporter substrate-binding protein</fullName>
    </submittedName>
</protein>
<evidence type="ECO:0000313" key="3">
    <source>
        <dbReference type="Proteomes" id="UP001142372"/>
    </source>
</evidence>
<dbReference type="Proteomes" id="UP001142372">
    <property type="component" value="Unassembled WGS sequence"/>
</dbReference>
<feature type="chain" id="PRO_5040990103" evidence="1">
    <location>
        <begin position="21"/>
        <end position="449"/>
    </location>
</feature>
<dbReference type="EMBL" id="BSEN01000006">
    <property type="protein sequence ID" value="GLJ75913.1"/>
    <property type="molecule type" value="Genomic_DNA"/>
</dbReference>